<dbReference type="OrthoDB" id="10051649at2759"/>
<dbReference type="PROSITE" id="PS50958">
    <property type="entry name" value="SMB_2"/>
    <property type="match status" value="1"/>
</dbReference>
<keyword evidence="5" id="KW-1185">Reference proteome</keyword>
<comment type="caution">
    <text evidence="4">The sequence shown here is derived from an EMBL/GenBank/DDBJ whole genome shotgun (WGS) entry which is preliminary data.</text>
</comment>
<evidence type="ECO:0000313" key="4">
    <source>
        <dbReference type="EMBL" id="RUS71000.1"/>
    </source>
</evidence>
<feature type="region of interest" description="Disordered" evidence="2">
    <location>
        <begin position="149"/>
        <end position="182"/>
    </location>
</feature>
<dbReference type="InterPro" id="IPR036024">
    <property type="entry name" value="Somatomedin_B-like_dom_sf"/>
</dbReference>
<organism evidence="4 5">
    <name type="scientific">Elysia chlorotica</name>
    <name type="common">Eastern emerald elysia</name>
    <name type="synonym">Sea slug</name>
    <dbReference type="NCBI Taxonomy" id="188477"/>
    <lineage>
        <taxon>Eukaryota</taxon>
        <taxon>Metazoa</taxon>
        <taxon>Spiralia</taxon>
        <taxon>Lophotrochozoa</taxon>
        <taxon>Mollusca</taxon>
        <taxon>Gastropoda</taxon>
        <taxon>Heterobranchia</taxon>
        <taxon>Euthyneura</taxon>
        <taxon>Panpulmonata</taxon>
        <taxon>Sacoglossa</taxon>
        <taxon>Placobranchoidea</taxon>
        <taxon>Plakobranchidae</taxon>
        <taxon>Elysia</taxon>
    </lineage>
</organism>
<evidence type="ECO:0000256" key="2">
    <source>
        <dbReference type="SAM" id="MobiDB-lite"/>
    </source>
</evidence>
<gene>
    <name evidence="4" type="ORF">EGW08_021235</name>
</gene>
<dbReference type="AlphaFoldDB" id="A0A433SP63"/>
<evidence type="ECO:0000313" key="5">
    <source>
        <dbReference type="Proteomes" id="UP000271974"/>
    </source>
</evidence>
<dbReference type="Proteomes" id="UP000271974">
    <property type="component" value="Unassembled WGS sequence"/>
</dbReference>
<evidence type="ECO:0000256" key="1">
    <source>
        <dbReference type="ARBA" id="ARBA00023157"/>
    </source>
</evidence>
<protein>
    <recommendedName>
        <fullName evidence="3">SMB domain-containing protein</fullName>
    </recommendedName>
</protein>
<dbReference type="Pfam" id="PF01033">
    <property type="entry name" value="Somatomedin_B"/>
    <property type="match status" value="1"/>
</dbReference>
<accession>A0A433SP63</accession>
<dbReference type="SUPFAM" id="SSF90188">
    <property type="entry name" value="Somatomedin B domain"/>
    <property type="match status" value="1"/>
</dbReference>
<name>A0A433SP63_ELYCH</name>
<evidence type="ECO:0000259" key="3">
    <source>
        <dbReference type="PROSITE" id="PS50958"/>
    </source>
</evidence>
<dbReference type="Gene3D" id="4.10.410.20">
    <property type="match status" value="1"/>
</dbReference>
<keyword evidence="1" id="KW-1015">Disulfide bond</keyword>
<proteinExistence type="predicted"/>
<dbReference type="SMART" id="SM00201">
    <property type="entry name" value="SO"/>
    <property type="match status" value="1"/>
</dbReference>
<sequence length="765" mass="84881">MPRIKRKDVPKKLLQRLTESWSVLGLLLFISHYTEQTTPGNLSEIVPQGENTEVPITTDGLSSLEISTNISETNYTSGAMKLVKNLEGSKISKSNVFKSHDIPRTSEKNSSSFNRFVSVPSDVYSNELESTIQYEGLSDIYNATDVSILSPKTSDTPEDTEPPEQLVESYTSPDPSRSSRHYLRSFQPDGITSCRDRCGDDRSSPCSCSEICLVNGNCCSDLEIECPTLARTGRSKFSHLLQVEVECSSATNTFMVVSCPGGLESNKHVSHKDSINRILATNHDNATVEDQSEYPVSQTDESSLGPDVQFTQSFFSLVLGAPITDLSTSLVFKNRSIALCNGVNQSDILPWKVIVRLVQTEKPKNLEDIEKFTDSRVFLYTAPDIPETSAGSPCLQKAIDQCAEQWVSVRPELRDLCFNGGITYYSLLEFKPASGAYRTMFYKNFYCLLCSTGSDEGASPVADFSTTGRTFRLSLVASFSSSGLLEISKVSSNIKSFSTWDALKCSISTTDQGELQCRDFECDKDTEIKVEDSCKKFAQVQFAISSGNCIFDMSQIMEKKLFTLIKCYLETFDNAIFKTGNARFDTVYDKRLSLPLLRMFVDVYYKSLRFAVQRSQIWTDLALLVRSAGFPCSPVPVGANCTDNSCQIGDLLMTEVATVEASGGTMKKNILNQEENPNGVPTDPKIIICESKVFVNKREIDNLVCYQVNDEGSSQFQPLEMAAQVPCFGGQLTQRMRNGVFPRLPGRCLVFSLLVSVFKLIIIHV</sequence>
<dbReference type="EMBL" id="RQTK01001289">
    <property type="protein sequence ID" value="RUS71000.1"/>
    <property type="molecule type" value="Genomic_DNA"/>
</dbReference>
<reference evidence="4 5" key="1">
    <citation type="submission" date="2019-01" db="EMBL/GenBank/DDBJ databases">
        <title>A draft genome assembly of the solar-powered sea slug Elysia chlorotica.</title>
        <authorList>
            <person name="Cai H."/>
            <person name="Li Q."/>
            <person name="Fang X."/>
            <person name="Li J."/>
            <person name="Curtis N.E."/>
            <person name="Altenburger A."/>
            <person name="Shibata T."/>
            <person name="Feng M."/>
            <person name="Maeda T."/>
            <person name="Schwartz J.A."/>
            <person name="Shigenobu S."/>
            <person name="Lundholm N."/>
            <person name="Nishiyama T."/>
            <person name="Yang H."/>
            <person name="Hasebe M."/>
            <person name="Li S."/>
            <person name="Pierce S.K."/>
            <person name="Wang J."/>
        </authorList>
    </citation>
    <scope>NUCLEOTIDE SEQUENCE [LARGE SCALE GENOMIC DNA]</scope>
    <source>
        <strain evidence="4">EC2010</strain>
        <tissue evidence="4">Whole organism of an adult</tissue>
    </source>
</reference>
<feature type="domain" description="SMB" evidence="3">
    <location>
        <begin position="190"/>
        <end position="230"/>
    </location>
</feature>
<dbReference type="InterPro" id="IPR001212">
    <property type="entry name" value="Somatomedin_B_dom"/>
</dbReference>